<dbReference type="EMBL" id="GL945431">
    <property type="protein sequence ID" value="EGO27164.1"/>
    <property type="molecule type" value="Genomic_DNA"/>
</dbReference>
<dbReference type="HOGENOM" id="CLU_2764928_0_0_1"/>
<dbReference type="AlphaFoldDB" id="F8NPF4"/>
<reference evidence="2" key="1">
    <citation type="submission" date="2011-04" db="EMBL/GenBank/DDBJ databases">
        <title>Evolution of plant cell wall degrading machinery underlies the functional diversity of forest fungi.</title>
        <authorList>
            <consortium name="US DOE Joint Genome Institute (JGI-PGF)"/>
            <person name="Eastwood D.C."/>
            <person name="Floudas D."/>
            <person name="Binder M."/>
            <person name="Majcherczyk A."/>
            <person name="Schneider P."/>
            <person name="Aerts A."/>
            <person name="Asiegbu F.O."/>
            <person name="Baker S.E."/>
            <person name="Barry K."/>
            <person name="Bendiksby M."/>
            <person name="Blumentritt M."/>
            <person name="Coutinho P.M."/>
            <person name="Cullen D."/>
            <person name="Cullen D."/>
            <person name="Gathman A."/>
            <person name="Goodell B."/>
            <person name="Henrissat B."/>
            <person name="Ihrmark K."/>
            <person name="Kauserud H."/>
            <person name="Kohler A."/>
            <person name="LaButti K."/>
            <person name="Lapidus A."/>
            <person name="Lavin J.L."/>
            <person name="Lee Y.-H."/>
            <person name="Lindquist E."/>
            <person name="Lilly W."/>
            <person name="Lucas S."/>
            <person name="Morin E."/>
            <person name="Murat C."/>
            <person name="Oguiza J.A."/>
            <person name="Park J."/>
            <person name="Pisabarro A.G."/>
            <person name="Riley R."/>
            <person name="Rosling A."/>
            <person name="Salamov A."/>
            <person name="Schmidt O."/>
            <person name="Schmutz J."/>
            <person name="Skrede I."/>
            <person name="Stenlid J."/>
            <person name="Wiebenga A."/>
            <person name="Xie X."/>
            <person name="Kues U."/>
            <person name="Hibbett D.S."/>
            <person name="Hoffmeister D."/>
            <person name="Hogberg N."/>
            <person name="Martin F."/>
            <person name="Grigoriev I.V."/>
            <person name="Watkinson S.C."/>
        </authorList>
    </citation>
    <scope>NUCLEOTIDE SEQUENCE</scope>
    <source>
        <strain evidence="2">S7.9</strain>
    </source>
</reference>
<feature type="signal peptide" evidence="1">
    <location>
        <begin position="1"/>
        <end position="18"/>
    </location>
</feature>
<protein>
    <submittedName>
        <fullName evidence="2">Uncharacterized protein</fullName>
    </submittedName>
</protein>
<dbReference type="OrthoDB" id="2688393at2759"/>
<keyword evidence="1" id="KW-0732">Signal</keyword>
<organism>
    <name type="scientific">Serpula lacrymans var. lacrymans (strain S7.9)</name>
    <name type="common">Dry rot fungus</name>
    <dbReference type="NCBI Taxonomy" id="578457"/>
    <lineage>
        <taxon>Eukaryota</taxon>
        <taxon>Fungi</taxon>
        <taxon>Dikarya</taxon>
        <taxon>Basidiomycota</taxon>
        <taxon>Agaricomycotina</taxon>
        <taxon>Agaricomycetes</taxon>
        <taxon>Agaricomycetidae</taxon>
        <taxon>Boletales</taxon>
        <taxon>Coniophorineae</taxon>
        <taxon>Serpulaceae</taxon>
        <taxon>Serpula</taxon>
    </lineage>
</organism>
<dbReference type="GeneID" id="18818028"/>
<proteinExistence type="predicted"/>
<name>F8NPF4_SERL9</name>
<evidence type="ECO:0000256" key="1">
    <source>
        <dbReference type="SAM" id="SignalP"/>
    </source>
</evidence>
<gene>
    <name evidence="2" type="ORF">SERLADRAFT_460088</name>
</gene>
<dbReference type="RefSeq" id="XP_007315255.1">
    <property type="nucleotide sequence ID" value="XM_007315193.1"/>
</dbReference>
<dbReference type="KEGG" id="sla:SERLADRAFT_460088"/>
<evidence type="ECO:0000313" key="2">
    <source>
        <dbReference type="EMBL" id="EGO27164.1"/>
    </source>
</evidence>
<feature type="chain" id="PRO_5005347613" evidence="1">
    <location>
        <begin position="19"/>
        <end position="70"/>
    </location>
</feature>
<sequence length="70" mass="8343">MCKCLMQSQMVCFLKLEWLITWLKWLPSGPSWKHEFHLLGYKSTPIHLIYRDALEVAQHIFANPVFAQHM</sequence>
<accession>F8NPF4</accession>
<feature type="non-terminal residue" evidence="2">
    <location>
        <position position="70"/>
    </location>
</feature>
<dbReference type="Proteomes" id="UP000008064">
    <property type="component" value="Unassembled WGS sequence"/>
</dbReference>